<comment type="caution">
    <text evidence="2">The sequence shown here is derived from an EMBL/GenBank/DDBJ whole genome shotgun (WGS) entry which is preliminary data.</text>
</comment>
<feature type="region of interest" description="Disordered" evidence="1">
    <location>
        <begin position="1"/>
        <end position="41"/>
    </location>
</feature>
<sequence length="126" mass="13009">MPEGGIMIPEGGLQEGAAPLGDESMLQDEKQSPNGIGTIGGQDEGNAIYGKVDSIAGNQVILILGTYNEDGTLAYGDETATYLLPVGMAIGTGNFTSVTKGMVLRITLETLEDGSENITSVSIVSR</sequence>
<name>A0A645IP19_9ZZZZ</name>
<reference evidence="2" key="1">
    <citation type="submission" date="2019-08" db="EMBL/GenBank/DDBJ databases">
        <authorList>
            <person name="Kucharzyk K."/>
            <person name="Murdoch R.W."/>
            <person name="Higgins S."/>
            <person name="Loffler F."/>
        </authorList>
    </citation>
    <scope>NUCLEOTIDE SEQUENCE</scope>
</reference>
<organism evidence="2">
    <name type="scientific">bioreactor metagenome</name>
    <dbReference type="NCBI Taxonomy" id="1076179"/>
    <lineage>
        <taxon>unclassified sequences</taxon>
        <taxon>metagenomes</taxon>
        <taxon>ecological metagenomes</taxon>
    </lineage>
</organism>
<accession>A0A645IP19</accession>
<dbReference type="AlphaFoldDB" id="A0A645IP19"/>
<evidence type="ECO:0008006" key="3">
    <source>
        <dbReference type="Google" id="ProtNLM"/>
    </source>
</evidence>
<proteinExistence type="predicted"/>
<evidence type="ECO:0000313" key="2">
    <source>
        <dbReference type="EMBL" id="MPN52602.1"/>
    </source>
</evidence>
<gene>
    <name evidence="2" type="ORF">SDC9_200264</name>
</gene>
<protein>
    <recommendedName>
        <fullName evidence="3">DUF5666 domain-containing protein</fullName>
    </recommendedName>
</protein>
<dbReference type="EMBL" id="VSSQ01118866">
    <property type="protein sequence ID" value="MPN52602.1"/>
    <property type="molecule type" value="Genomic_DNA"/>
</dbReference>
<evidence type="ECO:0000256" key="1">
    <source>
        <dbReference type="SAM" id="MobiDB-lite"/>
    </source>
</evidence>